<sequence>MNQDQVNQVAPKLILFQCSMSSIILGRPAIHHSPLKMGTPMTAASKMELRTKMAMMATNMRGKKMLKLWHGLLMIRRTY</sequence>
<evidence type="ECO:0000313" key="1">
    <source>
        <dbReference type="EMBL" id="JAD75135.1"/>
    </source>
</evidence>
<organism evidence="1">
    <name type="scientific">Arundo donax</name>
    <name type="common">Giant reed</name>
    <name type="synonym">Donax arundinaceus</name>
    <dbReference type="NCBI Taxonomy" id="35708"/>
    <lineage>
        <taxon>Eukaryota</taxon>
        <taxon>Viridiplantae</taxon>
        <taxon>Streptophyta</taxon>
        <taxon>Embryophyta</taxon>
        <taxon>Tracheophyta</taxon>
        <taxon>Spermatophyta</taxon>
        <taxon>Magnoliopsida</taxon>
        <taxon>Liliopsida</taxon>
        <taxon>Poales</taxon>
        <taxon>Poaceae</taxon>
        <taxon>PACMAD clade</taxon>
        <taxon>Arundinoideae</taxon>
        <taxon>Arundineae</taxon>
        <taxon>Arundo</taxon>
    </lineage>
</organism>
<reference evidence="1" key="1">
    <citation type="submission" date="2014-09" db="EMBL/GenBank/DDBJ databases">
        <authorList>
            <person name="Magalhaes I.L.F."/>
            <person name="Oliveira U."/>
            <person name="Santos F.R."/>
            <person name="Vidigal T.H.D.A."/>
            <person name="Brescovit A.D."/>
            <person name="Santos A.J."/>
        </authorList>
    </citation>
    <scope>NUCLEOTIDE SEQUENCE</scope>
    <source>
        <tissue evidence="1">Shoot tissue taken approximately 20 cm above the soil surface</tissue>
    </source>
</reference>
<dbReference type="AlphaFoldDB" id="A0A0A9CP41"/>
<dbReference type="EMBL" id="GBRH01222760">
    <property type="protein sequence ID" value="JAD75135.1"/>
    <property type="molecule type" value="Transcribed_RNA"/>
</dbReference>
<proteinExistence type="predicted"/>
<reference evidence="1" key="2">
    <citation type="journal article" date="2015" name="Data Brief">
        <title>Shoot transcriptome of the giant reed, Arundo donax.</title>
        <authorList>
            <person name="Barrero R.A."/>
            <person name="Guerrero F.D."/>
            <person name="Moolhuijzen P."/>
            <person name="Goolsby J.A."/>
            <person name="Tidwell J."/>
            <person name="Bellgard S.E."/>
            <person name="Bellgard M.I."/>
        </authorList>
    </citation>
    <scope>NUCLEOTIDE SEQUENCE</scope>
    <source>
        <tissue evidence="1">Shoot tissue taken approximately 20 cm above the soil surface</tissue>
    </source>
</reference>
<name>A0A0A9CP41_ARUDO</name>
<protein>
    <submittedName>
        <fullName evidence="1">Uncharacterized protein</fullName>
    </submittedName>
</protein>
<accession>A0A0A9CP41</accession>